<dbReference type="Proteomes" id="UP000006727">
    <property type="component" value="Chromosome 4"/>
</dbReference>
<dbReference type="EnsemblPlants" id="Pp3c4_23490V3.1">
    <property type="protein sequence ID" value="PAC:32921007.CDS.1"/>
    <property type="gene ID" value="Pp3c4_23490"/>
</dbReference>
<dbReference type="Gramene" id="Pp3c4_23490V3.1">
    <property type="protein sequence ID" value="PAC:32921007.CDS.1"/>
    <property type="gene ID" value="Pp3c4_23490"/>
</dbReference>
<dbReference type="InParanoid" id="A0A2K1KPP2"/>
<reference evidence="1 3" key="2">
    <citation type="journal article" date="2018" name="Plant J.">
        <title>The Physcomitrella patens chromosome-scale assembly reveals moss genome structure and evolution.</title>
        <authorList>
            <person name="Lang D."/>
            <person name="Ullrich K.K."/>
            <person name="Murat F."/>
            <person name="Fuchs J."/>
            <person name="Jenkins J."/>
            <person name="Haas F.B."/>
            <person name="Piednoel M."/>
            <person name="Gundlach H."/>
            <person name="Van Bel M."/>
            <person name="Meyberg R."/>
            <person name="Vives C."/>
            <person name="Morata J."/>
            <person name="Symeonidi A."/>
            <person name="Hiss M."/>
            <person name="Muchero W."/>
            <person name="Kamisugi Y."/>
            <person name="Saleh O."/>
            <person name="Blanc G."/>
            <person name="Decker E.L."/>
            <person name="van Gessel N."/>
            <person name="Grimwood J."/>
            <person name="Hayes R.D."/>
            <person name="Graham S.W."/>
            <person name="Gunter L.E."/>
            <person name="McDaniel S.F."/>
            <person name="Hoernstein S.N.W."/>
            <person name="Larsson A."/>
            <person name="Li F.W."/>
            <person name="Perroud P.F."/>
            <person name="Phillips J."/>
            <person name="Ranjan P."/>
            <person name="Rokshar D.S."/>
            <person name="Rothfels C.J."/>
            <person name="Schneider L."/>
            <person name="Shu S."/>
            <person name="Stevenson D.W."/>
            <person name="Thummler F."/>
            <person name="Tillich M."/>
            <person name="Villarreal Aguilar J.C."/>
            <person name="Widiez T."/>
            <person name="Wong G.K."/>
            <person name="Wymore A."/>
            <person name="Zhang Y."/>
            <person name="Zimmer A.D."/>
            <person name="Quatrano R.S."/>
            <person name="Mayer K.F.X."/>
            <person name="Goodstein D."/>
            <person name="Casacuberta J.M."/>
            <person name="Vandepoele K."/>
            <person name="Reski R."/>
            <person name="Cuming A.C."/>
            <person name="Tuskan G.A."/>
            <person name="Maumus F."/>
            <person name="Salse J."/>
            <person name="Schmutz J."/>
            <person name="Rensing S.A."/>
        </authorList>
    </citation>
    <scope>NUCLEOTIDE SEQUENCE [LARGE SCALE GENOMIC DNA]</scope>
    <source>
        <strain evidence="2 3">cv. Gransden 2004</strain>
    </source>
</reference>
<reference evidence="1 3" key="1">
    <citation type="journal article" date="2008" name="Science">
        <title>The Physcomitrella genome reveals evolutionary insights into the conquest of land by plants.</title>
        <authorList>
            <person name="Rensing S."/>
            <person name="Lang D."/>
            <person name="Zimmer A."/>
            <person name="Terry A."/>
            <person name="Salamov A."/>
            <person name="Shapiro H."/>
            <person name="Nishiyama T."/>
            <person name="Perroud P.-F."/>
            <person name="Lindquist E."/>
            <person name="Kamisugi Y."/>
            <person name="Tanahashi T."/>
            <person name="Sakakibara K."/>
            <person name="Fujita T."/>
            <person name="Oishi K."/>
            <person name="Shin-I T."/>
            <person name="Kuroki Y."/>
            <person name="Toyoda A."/>
            <person name="Suzuki Y."/>
            <person name="Hashimoto A."/>
            <person name="Yamaguchi K."/>
            <person name="Sugano A."/>
            <person name="Kohara Y."/>
            <person name="Fujiyama A."/>
            <person name="Anterola A."/>
            <person name="Aoki S."/>
            <person name="Ashton N."/>
            <person name="Barbazuk W.B."/>
            <person name="Barker E."/>
            <person name="Bennetzen J."/>
            <person name="Bezanilla M."/>
            <person name="Blankenship R."/>
            <person name="Cho S.H."/>
            <person name="Dutcher S."/>
            <person name="Estelle M."/>
            <person name="Fawcett J.A."/>
            <person name="Gundlach H."/>
            <person name="Hanada K."/>
            <person name="Heyl A."/>
            <person name="Hicks K.A."/>
            <person name="Hugh J."/>
            <person name="Lohr M."/>
            <person name="Mayer K."/>
            <person name="Melkozernov A."/>
            <person name="Murata T."/>
            <person name="Nelson D."/>
            <person name="Pils B."/>
            <person name="Prigge M."/>
            <person name="Reiss B."/>
            <person name="Renner T."/>
            <person name="Rombauts S."/>
            <person name="Rushton P."/>
            <person name="Sanderfoot A."/>
            <person name="Schween G."/>
            <person name="Shiu S.-H."/>
            <person name="Stueber K."/>
            <person name="Theodoulou F.L."/>
            <person name="Tu H."/>
            <person name="Van de Peer Y."/>
            <person name="Verrier P.J."/>
            <person name="Waters E."/>
            <person name="Wood A."/>
            <person name="Yang L."/>
            <person name="Cove D."/>
            <person name="Cuming A."/>
            <person name="Hasebe M."/>
            <person name="Lucas S."/>
            <person name="Mishler D.B."/>
            <person name="Reski R."/>
            <person name="Grigoriev I."/>
            <person name="Quatrano R.S."/>
            <person name="Boore J.L."/>
        </authorList>
    </citation>
    <scope>NUCLEOTIDE SEQUENCE [LARGE SCALE GENOMIC DNA]</scope>
    <source>
        <strain evidence="2 3">cv. Gransden 2004</strain>
    </source>
</reference>
<name>A0A2K1KPP2_PHYPA</name>
<evidence type="ECO:0000313" key="3">
    <source>
        <dbReference type="Proteomes" id="UP000006727"/>
    </source>
</evidence>
<proteinExistence type="predicted"/>
<dbReference type="Gramene" id="Pp3c4_23490V3.2">
    <property type="protein sequence ID" value="PAC:32921008.CDS.1"/>
    <property type="gene ID" value="Pp3c4_23490"/>
</dbReference>
<dbReference type="PaxDb" id="3218-PP1S60_101V6.1"/>
<accession>A0A2K1KPP2</accession>
<sequence length="73" mass="8239">MSPESYEVVGSSLPRLQCFLQSVGYCSERAMVPFLHQIAHFWSLFTLSGYHFPPLIRSCCCLGSRVFANRHAA</sequence>
<organism evidence="1">
    <name type="scientific">Physcomitrium patens</name>
    <name type="common">Spreading-leaved earth moss</name>
    <name type="synonym">Physcomitrella patens</name>
    <dbReference type="NCBI Taxonomy" id="3218"/>
    <lineage>
        <taxon>Eukaryota</taxon>
        <taxon>Viridiplantae</taxon>
        <taxon>Streptophyta</taxon>
        <taxon>Embryophyta</taxon>
        <taxon>Bryophyta</taxon>
        <taxon>Bryophytina</taxon>
        <taxon>Bryopsida</taxon>
        <taxon>Funariidae</taxon>
        <taxon>Funariales</taxon>
        <taxon>Funariaceae</taxon>
        <taxon>Physcomitrium</taxon>
    </lineage>
</organism>
<dbReference type="AlphaFoldDB" id="A0A2K1KPP2"/>
<protein>
    <submittedName>
        <fullName evidence="1 2">Uncharacterized protein</fullName>
    </submittedName>
</protein>
<dbReference type="EMBL" id="ABEU02000004">
    <property type="protein sequence ID" value="PNR55749.1"/>
    <property type="molecule type" value="Genomic_DNA"/>
</dbReference>
<evidence type="ECO:0000313" key="1">
    <source>
        <dbReference type="EMBL" id="PNR55749.1"/>
    </source>
</evidence>
<keyword evidence="3" id="KW-1185">Reference proteome</keyword>
<dbReference type="EnsemblPlants" id="Pp3c4_23490V3.2">
    <property type="protein sequence ID" value="PAC:32921008.CDS.1"/>
    <property type="gene ID" value="Pp3c4_23490"/>
</dbReference>
<reference evidence="2" key="3">
    <citation type="submission" date="2020-12" db="UniProtKB">
        <authorList>
            <consortium name="EnsemblPlants"/>
        </authorList>
    </citation>
    <scope>IDENTIFICATION</scope>
</reference>
<gene>
    <name evidence="1" type="ORF">PHYPA_006646</name>
</gene>
<evidence type="ECO:0000313" key="2">
    <source>
        <dbReference type="EnsemblPlants" id="PAC:32921007.CDS.1"/>
    </source>
</evidence>